<name>A0A1G9TR28_9BACI</name>
<accession>A0A1G9TR28</accession>
<protein>
    <recommendedName>
        <fullName evidence="5">Crystaline entomocidal protoxin</fullName>
    </recommendedName>
</protein>
<reference evidence="9" key="1">
    <citation type="submission" date="2016-10" db="EMBL/GenBank/DDBJ databases">
        <authorList>
            <person name="Varghese N."/>
            <person name="Submissions S."/>
        </authorList>
    </citation>
    <scope>NUCLEOTIDE SEQUENCE [LARGE SCALE GENOMIC DNA]</scope>
    <source>
        <strain evidence="9">CGMCC 1.6199</strain>
    </source>
</reference>
<evidence type="ECO:0000256" key="5">
    <source>
        <dbReference type="ARBA" id="ARBA00029653"/>
    </source>
</evidence>
<evidence type="ECO:0000256" key="4">
    <source>
        <dbReference type="ARBA" id="ARBA00023026"/>
    </source>
</evidence>
<feature type="transmembrane region" description="Helical" evidence="6">
    <location>
        <begin position="91"/>
        <end position="111"/>
    </location>
</feature>
<evidence type="ECO:0000256" key="3">
    <source>
        <dbReference type="ARBA" id="ARBA00022969"/>
    </source>
</evidence>
<keyword evidence="9" id="KW-1185">Reference proteome</keyword>
<dbReference type="Pfam" id="PF13490">
    <property type="entry name" value="zf-HC2"/>
    <property type="match status" value="1"/>
</dbReference>
<dbReference type="Gene3D" id="1.20.190.10">
    <property type="entry name" value="Pesticidal crystal protein, N-terminal domain"/>
    <property type="match status" value="1"/>
</dbReference>
<dbReference type="STRING" id="482461.SAMN05216244_2693"/>
<keyword evidence="8" id="KW-0862">Zinc</keyword>
<keyword evidence="4" id="KW-0843">Virulence</keyword>
<dbReference type="GO" id="GO:0090729">
    <property type="term" value="F:toxin activity"/>
    <property type="evidence" value="ECO:0007669"/>
    <property type="project" value="UniProtKB-KW"/>
</dbReference>
<dbReference type="EMBL" id="FNHF01000003">
    <property type="protein sequence ID" value="SDM50180.1"/>
    <property type="molecule type" value="Genomic_DNA"/>
</dbReference>
<dbReference type="RefSeq" id="WP_074599789.1">
    <property type="nucleotide sequence ID" value="NZ_FNHF01000003.1"/>
</dbReference>
<gene>
    <name evidence="8" type="ORF">SAMN05216244_2693</name>
</gene>
<evidence type="ECO:0000313" key="9">
    <source>
        <dbReference type="Proteomes" id="UP000182347"/>
    </source>
</evidence>
<evidence type="ECO:0000259" key="7">
    <source>
        <dbReference type="Pfam" id="PF13490"/>
    </source>
</evidence>
<keyword evidence="2" id="KW-0800">Toxin</keyword>
<evidence type="ECO:0000256" key="2">
    <source>
        <dbReference type="ARBA" id="ARBA00022656"/>
    </source>
</evidence>
<dbReference type="AlphaFoldDB" id="A0A1G9TR28"/>
<sequence>MIHIEEELWHYIEETIDDQRQQQIEAHLESCEQCFDHYLALLDQWEPPGHLADPFTESTIDKINVQQVLPRMDRQKNSSSPSKEVKTVSHYLLAAGLTIVLMASGIFQGVLHITDQTSLNSRPSMTDSLMQKTDSWLTQLMKGENQ</sequence>
<dbReference type="GO" id="GO:0030435">
    <property type="term" value="P:sporulation resulting in formation of a cellular spore"/>
    <property type="evidence" value="ECO:0007669"/>
    <property type="project" value="UniProtKB-KW"/>
</dbReference>
<organism evidence="8 9">
    <name type="scientific">Sediminibacillus halophilus</name>
    <dbReference type="NCBI Taxonomy" id="482461"/>
    <lineage>
        <taxon>Bacteria</taxon>
        <taxon>Bacillati</taxon>
        <taxon>Bacillota</taxon>
        <taxon>Bacilli</taxon>
        <taxon>Bacillales</taxon>
        <taxon>Bacillaceae</taxon>
        <taxon>Sediminibacillus</taxon>
    </lineage>
</organism>
<keyword evidence="8" id="KW-0479">Metal-binding</keyword>
<dbReference type="InterPro" id="IPR027383">
    <property type="entry name" value="Znf_put"/>
</dbReference>
<dbReference type="OrthoDB" id="1955013at2"/>
<dbReference type="GO" id="GO:0008270">
    <property type="term" value="F:zinc ion binding"/>
    <property type="evidence" value="ECO:0007669"/>
    <property type="project" value="UniProtKB-KW"/>
</dbReference>
<dbReference type="InterPro" id="IPR036716">
    <property type="entry name" value="Pest_crys_N_sf"/>
</dbReference>
<dbReference type="Proteomes" id="UP000182347">
    <property type="component" value="Unassembled WGS sequence"/>
</dbReference>
<keyword evidence="6" id="KW-0812">Transmembrane</keyword>
<comment type="similarity">
    <text evidence="1">Belongs to the delta endotoxin family.</text>
</comment>
<proteinExistence type="inferred from homology"/>
<feature type="domain" description="Putative zinc-finger" evidence="7">
    <location>
        <begin position="4"/>
        <end position="34"/>
    </location>
</feature>
<keyword evidence="8" id="KW-0863">Zinc-finger</keyword>
<keyword evidence="3" id="KW-0749">Sporulation</keyword>
<evidence type="ECO:0000256" key="6">
    <source>
        <dbReference type="SAM" id="Phobius"/>
    </source>
</evidence>
<keyword evidence="6" id="KW-0472">Membrane</keyword>
<evidence type="ECO:0000313" key="8">
    <source>
        <dbReference type="EMBL" id="SDM50180.1"/>
    </source>
</evidence>
<keyword evidence="6" id="KW-1133">Transmembrane helix</keyword>
<evidence type="ECO:0000256" key="1">
    <source>
        <dbReference type="ARBA" id="ARBA00007819"/>
    </source>
</evidence>